<dbReference type="InterPro" id="IPR010987">
    <property type="entry name" value="Glutathione-S-Trfase_C-like"/>
</dbReference>
<dbReference type="Gene3D" id="1.20.1050.10">
    <property type="match status" value="1"/>
</dbReference>
<keyword evidence="4" id="KW-1185">Reference proteome</keyword>
<dbReference type="InterPro" id="IPR036282">
    <property type="entry name" value="Glutathione-S-Trfase_C_sf"/>
</dbReference>
<sequence>MTIQLYTWGTPNGRKVSIALEELGLPYEVHPVDITKDQQFDPAFLKISPNNKIPAIIDPEGPGGQPIALFESGAILVWLADKTGRLLAKEGVARYQALQWLMWQMGGFGPMLGQAHHFLRFAKEEVPYARDRYSNETRRLYGVLDRRLAEADFLGGADYSIADIATYPWAARHEWQRVELAEFPNVKRWYDGLTARPAVAKGMQVP</sequence>
<dbReference type="PANTHER" id="PTHR44051:SF19">
    <property type="entry name" value="DISULFIDE-BOND OXIDOREDUCTASE YFCG"/>
    <property type="match status" value="1"/>
</dbReference>
<dbReference type="InterPro" id="IPR004045">
    <property type="entry name" value="Glutathione_S-Trfase_N"/>
</dbReference>
<dbReference type="InterPro" id="IPR036249">
    <property type="entry name" value="Thioredoxin-like_sf"/>
</dbReference>
<reference evidence="3 4" key="1">
    <citation type="submission" date="2017-04" db="EMBL/GenBank/DDBJ databases">
        <authorList>
            <person name="Afonso C.L."/>
            <person name="Miller P.J."/>
            <person name="Scott M.A."/>
            <person name="Spackman E."/>
            <person name="Goraichik I."/>
            <person name="Dimitrov K.M."/>
            <person name="Suarez D.L."/>
            <person name="Swayne D.E."/>
        </authorList>
    </citation>
    <scope>NUCLEOTIDE SEQUENCE [LARGE SCALE GENOMIC DNA]</scope>
    <source>
        <strain evidence="3 4">USBA 355</strain>
    </source>
</reference>
<organism evidence="3 4">
    <name type="scientific">Tistlia consotensis USBA 355</name>
    <dbReference type="NCBI Taxonomy" id="560819"/>
    <lineage>
        <taxon>Bacteria</taxon>
        <taxon>Pseudomonadati</taxon>
        <taxon>Pseudomonadota</taxon>
        <taxon>Alphaproteobacteria</taxon>
        <taxon>Rhodospirillales</taxon>
        <taxon>Rhodovibrionaceae</taxon>
        <taxon>Tistlia</taxon>
    </lineage>
</organism>
<evidence type="ECO:0000259" key="2">
    <source>
        <dbReference type="PROSITE" id="PS50405"/>
    </source>
</evidence>
<dbReference type="SUPFAM" id="SSF47616">
    <property type="entry name" value="GST C-terminal domain-like"/>
    <property type="match status" value="1"/>
</dbReference>
<evidence type="ECO:0000313" key="4">
    <source>
        <dbReference type="Proteomes" id="UP000192917"/>
    </source>
</evidence>
<dbReference type="PROSITE" id="PS50404">
    <property type="entry name" value="GST_NTER"/>
    <property type="match status" value="1"/>
</dbReference>
<dbReference type="SUPFAM" id="SSF52833">
    <property type="entry name" value="Thioredoxin-like"/>
    <property type="match status" value="1"/>
</dbReference>
<feature type="domain" description="GST N-terminal" evidence="1">
    <location>
        <begin position="1"/>
        <end position="87"/>
    </location>
</feature>
<dbReference type="RefSeq" id="WP_085124309.1">
    <property type="nucleotide sequence ID" value="NZ_FWZX01000017.1"/>
</dbReference>
<dbReference type="PROSITE" id="PS50405">
    <property type="entry name" value="GST_CTER"/>
    <property type="match status" value="1"/>
</dbReference>
<dbReference type="SFLD" id="SFLDS00019">
    <property type="entry name" value="Glutathione_Transferase_(cytos"/>
    <property type="match status" value="1"/>
</dbReference>
<feature type="domain" description="GST C-terminal" evidence="2">
    <location>
        <begin position="90"/>
        <end position="206"/>
    </location>
</feature>
<dbReference type="Proteomes" id="UP000192917">
    <property type="component" value="Unassembled WGS sequence"/>
</dbReference>
<name>A0A1Y6CCZ1_9PROT</name>
<dbReference type="SFLD" id="SFLDG01151">
    <property type="entry name" value="Main.2:_Nu-like"/>
    <property type="match status" value="1"/>
</dbReference>
<proteinExistence type="predicted"/>
<gene>
    <name evidence="3" type="ORF">SAMN05428998_11777</name>
</gene>
<dbReference type="Pfam" id="PF00043">
    <property type="entry name" value="GST_C"/>
    <property type="match status" value="1"/>
</dbReference>
<dbReference type="AlphaFoldDB" id="A0A1Y6CCZ1"/>
<dbReference type="SFLD" id="SFLDG00358">
    <property type="entry name" value="Main_(cytGST)"/>
    <property type="match status" value="1"/>
</dbReference>
<dbReference type="STRING" id="560819.SAMN05428998_11777"/>
<dbReference type="EMBL" id="FWZX01000017">
    <property type="protein sequence ID" value="SMF48366.1"/>
    <property type="molecule type" value="Genomic_DNA"/>
</dbReference>
<evidence type="ECO:0000259" key="1">
    <source>
        <dbReference type="PROSITE" id="PS50404"/>
    </source>
</evidence>
<dbReference type="PANTHER" id="PTHR44051">
    <property type="entry name" value="GLUTATHIONE S-TRANSFERASE-RELATED"/>
    <property type="match status" value="1"/>
</dbReference>
<dbReference type="Pfam" id="PF13409">
    <property type="entry name" value="GST_N_2"/>
    <property type="match status" value="1"/>
</dbReference>
<dbReference type="InterPro" id="IPR040079">
    <property type="entry name" value="Glutathione_S-Trfase"/>
</dbReference>
<dbReference type="CDD" id="cd10291">
    <property type="entry name" value="GST_C_YfcG_like"/>
    <property type="match status" value="1"/>
</dbReference>
<dbReference type="Gene3D" id="3.40.30.10">
    <property type="entry name" value="Glutaredoxin"/>
    <property type="match status" value="1"/>
</dbReference>
<dbReference type="InterPro" id="IPR004046">
    <property type="entry name" value="GST_C"/>
</dbReference>
<protein>
    <submittedName>
        <fullName evidence="3">GST-like protein</fullName>
    </submittedName>
</protein>
<evidence type="ECO:0000313" key="3">
    <source>
        <dbReference type="EMBL" id="SMF48366.1"/>
    </source>
</evidence>
<accession>A0A1Y6CCZ1</accession>
<dbReference type="CDD" id="cd03048">
    <property type="entry name" value="GST_N_Ure2p_like"/>
    <property type="match status" value="1"/>
</dbReference>